<dbReference type="PANTHER" id="PTHR38793">
    <property type="entry name" value="SLATT_FUNGAL DOMAIN-CONTAINING PROTEIN-RELATED"/>
    <property type="match status" value="1"/>
</dbReference>
<dbReference type="NCBIfam" id="NF033635">
    <property type="entry name" value="SLATT_fungal"/>
    <property type="match status" value="1"/>
</dbReference>
<organism evidence="4 5">
    <name type="scientific">Oleoguttula mirabilis</name>
    <dbReference type="NCBI Taxonomy" id="1507867"/>
    <lineage>
        <taxon>Eukaryota</taxon>
        <taxon>Fungi</taxon>
        <taxon>Dikarya</taxon>
        <taxon>Ascomycota</taxon>
        <taxon>Pezizomycotina</taxon>
        <taxon>Dothideomycetes</taxon>
        <taxon>Dothideomycetidae</taxon>
        <taxon>Mycosphaerellales</taxon>
        <taxon>Teratosphaeriaceae</taxon>
        <taxon>Oleoguttula</taxon>
    </lineage>
</organism>
<keyword evidence="2" id="KW-0812">Transmembrane</keyword>
<keyword evidence="5" id="KW-1185">Reference proteome</keyword>
<feature type="domain" description="SMODS and SLOG-associating 2TM effector" evidence="3">
    <location>
        <begin position="56"/>
        <end position="186"/>
    </location>
</feature>
<name>A0AAV9JCV8_9PEZI</name>
<protein>
    <recommendedName>
        <fullName evidence="3">SMODS and SLOG-associating 2TM effector domain-containing protein</fullName>
    </recommendedName>
</protein>
<reference evidence="4 5" key="1">
    <citation type="submission" date="2021-11" db="EMBL/GenBank/DDBJ databases">
        <title>Black yeast isolated from Biological Soil Crust.</title>
        <authorList>
            <person name="Kurbessoian T."/>
        </authorList>
    </citation>
    <scope>NUCLEOTIDE SEQUENCE [LARGE SCALE GENOMIC DNA]</scope>
    <source>
        <strain evidence="4 5">CCFEE 5522</strain>
    </source>
</reference>
<evidence type="ECO:0000313" key="4">
    <source>
        <dbReference type="EMBL" id="KAK4543098.1"/>
    </source>
</evidence>
<keyword evidence="2" id="KW-1133">Transmembrane helix</keyword>
<dbReference type="EMBL" id="JAVFHQ010000035">
    <property type="protein sequence ID" value="KAK4543098.1"/>
    <property type="molecule type" value="Genomic_DNA"/>
</dbReference>
<evidence type="ECO:0000313" key="5">
    <source>
        <dbReference type="Proteomes" id="UP001324427"/>
    </source>
</evidence>
<comment type="caution">
    <text evidence="4">The sequence shown here is derived from an EMBL/GenBank/DDBJ whole genome shotgun (WGS) entry which is preliminary data.</text>
</comment>
<feature type="compositionally biased region" description="Basic and acidic residues" evidence="1">
    <location>
        <begin position="258"/>
        <end position="273"/>
    </location>
</feature>
<evidence type="ECO:0000259" key="3">
    <source>
        <dbReference type="Pfam" id="PF18142"/>
    </source>
</evidence>
<proteinExistence type="predicted"/>
<feature type="region of interest" description="Disordered" evidence="1">
    <location>
        <begin position="243"/>
        <end position="359"/>
    </location>
</feature>
<sequence length="359" mass="37632">MLDERTPLLQFPGLNGNATAGLEASHGHFCKLVGIRPLDLPPSQKHTPHPDSLYSRAIQHRRIQSLTYMFTATLTNTLLLSQVVFGAALTALAASDQSRVLLTVFGALNTVIAGLVAFLKARGQPVRARMFRDDLERVVDEIENSAIMWLGISTGAHGYDAIDTDDQVTVRSEVARLTRLYDRAVKTNMINDPDMYAAGLPGDAGSAGLRARTVQPSLSGPVAPAPATGAAVLPAPASAVAAPIAADPDESPASKPPEPPKPKETDTAKDDVKPAPPADGTAEPKSPPTPDLTAPSVPGATDKPADPARPSLEHDDESPATAAHPSKPPTRDPEDTQAGSDDGKKHSPDNAGEENEPPT</sequence>
<gene>
    <name evidence="4" type="ORF">LTR36_005875</name>
</gene>
<feature type="transmembrane region" description="Helical" evidence="2">
    <location>
        <begin position="100"/>
        <end position="119"/>
    </location>
</feature>
<evidence type="ECO:0000256" key="2">
    <source>
        <dbReference type="SAM" id="Phobius"/>
    </source>
</evidence>
<accession>A0AAV9JCV8</accession>
<dbReference type="Proteomes" id="UP001324427">
    <property type="component" value="Unassembled WGS sequence"/>
</dbReference>
<feature type="transmembrane region" description="Helical" evidence="2">
    <location>
        <begin position="66"/>
        <end position="94"/>
    </location>
</feature>
<keyword evidence="2" id="KW-0472">Membrane</keyword>
<dbReference type="PANTHER" id="PTHR38793:SF3">
    <property type="entry name" value="SMODS AND SLOG-ASSOCIATING 2TM EFFECTOR DOMAIN-CONTAINING PROTEIN"/>
    <property type="match status" value="1"/>
</dbReference>
<dbReference type="InterPro" id="IPR041622">
    <property type="entry name" value="SLATT_fungi"/>
</dbReference>
<dbReference type="AlphaFoldDB" id="A0AAV9JCV8"/>
<dbReference type="Pfam" id="PF18142">
    <property type="entry name" value="SLATT_fungal"/>
    <property type="match status" value="1"/>
</dbReference>
<evidence type="ECO:0000256" key="1">
    <source>
        <dbReference type="SAM" id="MobiDB-lite"/>
    </source>
</evidence>